<accession>A0A0R3T2F6</accession>
<name>A0A0R3T2F6_RODNA</name>
<dbReference type="STRING" id="102285.A0A0R3T2F6"/>
<sequence length="203" mass="22886">SGLVEYLYGIGYLFSGPTEFVTELKNRIEYLSSSNVFENIEKRTVGLGDCPLSSEAIHMQHHPFTLKEFGGIFIIVLIGIIIAFIVSGIEFLIENYPIYRQRKQGDDREFGGSYVGSVLQMQDEGIWVRVDGTNDTIFADANHIKVKRNADGRVNLQIGDLVKAIYMGNDPITTLPIYNIWEERAWNHRDSDGAPPVDVRTTN</sequence>
<evidence type="ECO:0000313" key="2">
    <source>
        <dbReference type="EMBL" id="VDN96972.1"/>
    </source>
</evidence>
<dbReference type="OrthoDB" id="6280926at2759"/>
<reference evidence="4" key="1">
    <citation type="submission" date="2017-02" db="UniProtKB">
        <authorList>
            <consortium name="WormBaseParasite"/>
        </authorList>
    </citation>
    <scope>IDENTIFICATION</scope>
</reference>
<keyword evidence="1" id="KW-0812">Transmembrane</keyword>
<proteinExistence type="predicted"/>
<evidence type="ECO:0000256" key="1">
    <source>
        <dbReference type="SAM" id="Phobius"/>
    </source>
</evidence>
<organism evidence="4">
    <name type="scientific">Rodentolepis nana</name>
    <name type="common">Dwarf tapeworm</name>
    <name type="synonym">Hymenolepis nana</name>
    <dbReference type="NCBI Taxonomy" id="102285"/>
    <lineage>
        <taxon>Eukaryota</taxon>
        <taxon>Metazoa</taxon>
        <taxon>Spiralia</taxon>
        <taxon>Lophotrochozoa</taxon>
        <taxon>Platyhelminthes</taxon>
        <taxon>Cestoda</taxon>
        <taxon>Eucestoda</taxon>
        <taxon>Cyclophyllidea</taxon>
        <taxon>Hymenolepididae</taxon>
        <taxon>Rodentolepis</taxon>
    </lineage>
</organism>
<protein>
    <submittedName>
        <fullName evidence="4">DUF4178 domain-containing protein</fullName>
    </submittedName>
</protein>
<dbReference type="WBParaSite" id="HNAJ_0000111301-mRNA-1">
    <property type="protein sequence ID" value="HNAJ_0000111301-mRNA-1"/>
    <property type="gene ID" value="HNAJ_0000111301"/>
</dbReference>
<dbReference type="AlphaFoldDB" id="A0A0R3T2F6"/>
<feature type="transmembrane region" description="Helical" evidence="1">
    <location>
        <begin position="69"/>
        <end position="93"/>
    </location>
</feature>
<dbReference type="EMBL" id="UZAE01000396">
    <property type="protein sequence ID" value="VDN96972.1"/>
    <property type="molecule type" value="Genomic_DNA"/>
</dbReference>
<keyword evidence="3" id="KW-1185">Reference proteome</keyword>
<dbReference type="Proteomes" id="UP000278807">
    <property type="component" value="Unassembled WGS sequence"/>
</dbReference>
<evidence type="ECO:0000313" key="3">
    <source>
        <dbReference type="Proteomes" id="UP000278807"/>
    </source>
</evidence>
<keyword evidence="1" id="KW-0472">Membrane</keyword>
<reference evidence="2 3" key="2">
    <citation type="submission" date="2018-11" db="EMBL/GenBank/DDBJ databases">
        <authorList>
            <consortium name="Pathogen Informatics"/>
        </authorList>
    </citation>
    <scope>NUCLEOTIDE SEQUENCE [LARGE SCALE GENOMIC DNA]</scope>
</reference>
<gene>
    <name evidence="2" type="ORF">HNAJ_LOCUS1113</name>
</gene>
<evidence type="ECO:0000313" key="4">
    <source>
        <dbReference type="WBParaSite" id="HNAJ_0000111301-mRNA-1"/>
    </source>
</evidence>
<keyword evidence="1" id="KW-1133">Transmembrane helix</keyword>